<name>A0A9P4GC74_9PLEO</name>
<evidence type="ECO:0000313" key="2">
    <source>
        <dbReference type="EMBL" id="KAF1842742.1"/>
    </source>
</evidence>
<dbReference type="SUPFAM" id="SSF81383">
    <property type="entry name" value="F-box domain"/>
    <property type="match status" value="1"/>
</dbReference>
<feature type="domain" description="F-box" evidence="1">
    <location>
        <begin position="1"/>
        <end position="48"/>
    </location>
</feature>
<dbReference type="AlphaFoldDB" id="A0A9P4GC74"/>
<dbReference type="InterPro" id="IPR001810">
    <property type="entry name" value="F-box_dom"/>
</dbReference>
<dbReference type="RefSeq" id="XP_040785305.1">
    <property type="nucleotide sequence ID" value="XM_040937913.1"/>
</dbReference>
<keyword evidence="3" id="KW-1185">Reference proteome</keyword>
<reference evidence="2" key="1">
    <citation type="submission" date="2020-01" db="EMBL/GenBank/DDBJ databases">
        <authorList>
            <consortium name="DOE Joint Genome Institute"/>
            <person name="Haridas S."/>
            <person name="Albert R."/>
            <person name="Binder M."/>
            <person name="Bloem J."/>
            <person name="Labutti K."/>
            <person name="Salamov A."/>
            <person name="Andreopoulos B."/>
            <person name="Baker S.E."/>
            <person name="Barry K."/>
            <person name="Bills G."/>
            <person name="Bluhm B.H."/>
            <person name="Cannon C."/>
            <person name="Castanera R."/>
            <person name="Culley D.E."/>
            <person name="Daum C."/>
            <person name="Ezra D."/>
            <person name="Gonzalez J.B."/>
            <person name="Henrissat B."/>
            <person name="Kuo A."/>
            <person name="Liang C."/>
            <person name="Lipzen A."/>
            <person name="Lutzoni F."/>
            <person name="Magnuson J."/>
            <person name="Mondo S."/>
            <person name="Nolan M."/>
            <person name="Ohm R."/>
            <person name="Pangilinan J."/>
            <person name="Park H.-J."/>
            <person name="Ramirez L."/>
            <person name="Alfaro M."/>
            <person name="Sun H."/>
            <person name="Tritt A."/>
            <person name="Yoshinaga Y."/>
            <person name="Zwiers L.-H."/>
            <person name="Turgeon B.G."/>
            <person name="Goodwin S.B."/>
            <person name="Spatafora J.W."/>
            <person name="Crous P.W."/>
            <person name="Grigoriev I.V."/>
        </authorList>
    </citation>
    <scope>NUCLEOTIDE SEQUENCE</scope>
    <source>
        <strain evidence="2">CBS 394.84</strain>
    </source>
</reference>
<dbReference type="InterPro" id="IPR036047">
    <property type="entry name" value="F-box-like_dom_sf"/>
</dbReference>
<organism evidence="2 3">
    <name type="scientific">Cucurbitaria berberidis CBS 394.84</name>
    <dbReference type="NCBI Taxonomy" id="1168544"/>
    <lineage>
        <taxon>Eukaryota</taxon>
        <taxon>Fungi</taxon>
        <taxon>Dikarya</taxon>
        <taxon>Ascomycota</taxon>
        <taxon>Pezizomycotina</taxon>
        <taxon>Dothideomycetes</taxon>
        <taxon>Pleosporomycetidae</taxon>
        <taxon>Pleosporales</taxon>
        <taxon>Pleosporineae</taxon>
        <taxon>Cucurbitariaceae</taxon>
        <taxon>Cucurbitaria</taxon>
    </lineage>
</organism>
<sequence length="522" mass="61296">MAVILDLPDELLLHIATFLEYDRPALYRIALISRRLRYIAEQLLYRHIEPLYQDEQGKTTGDRRYVLLHRTFNENPHVLKLVWSCEATMLMSKDTKEVYLGGVEYGKRRRPVGRGGQPFPDEEGAISSSSSVSRTSQFLPRDLSCFLNLRELRITAFRRSYIRLHRLETMALSLEPSILQNVSSITLVQRLDVSEVLLFLKLPKIRTLVAHFITSRSPRPDHPNFLGKHQSTLRRLLLCGLQSHGQPETRIPVVTQIMRHCPLLEELRWTPALERRYSNSSDYWTSSDDWTKFSAHPFLECLHLVGDTLTTLELALEDARRLFSMFAHQEGFPVDFAQLRCLKYLKINSFFLTPGFPLWNTSQTLEHDEPRLYDRQRAAYRVQRQNIHRQLPHSIEILHIIFPIHYAMFNNLFDNSFIHEDNNKSHISRDCYKWIFQFALAKKSALENLKHVTLEDEPRYLRSPFPARQNNVLFERELFFIPWQQPEEIKVAFSDAKVRLDVRYGARCDVARASLDFTNRCE</sequence>
<evidence type="ECO:0000259" key="1">
    <source>
        <dbReference type="PROSITE" id="PS50181"/>
    </source>
</evidence>
<evidence type="ECO:0000313" key="3">
    <source>
        <dbReference type="Proteomes" id="UP000800039"/>
    </source>
</evidence>
<dbReference type="Proteomes" id="UP000800039">
    <property type="component" value="Unassembled WGS sequence"/>
</dbReference>
<dbReference type="OrthoDB" id="3674914at2759"/>
<dbReference type="Pfam" id="PF12937">
    <property type="entry name" value="F-box-like"/>
    <property type="match status" value="1"/>
</dbReference>
<gene>
    <name evidence="2" type="ORF">K460DRAFT_417946</name>
</gene>
<dbReference type="PROSITE" id="PS50181">
    <property type="entry name" value="FBOX"/>
    <property type="match status" value="1"/>
</dbReference>
<dbReference type="GeneID" id="63855163"/>
<comment type="caution">
    <text evidence="2">The sequence shown here is derived from an EMBL/GenBank/DDBJ whole genome shotgun (WGS) entry which is preliminary data.</text>
</comment>
<dbReference type="CDD" id="cd09917">
    <property type="entry name" value="F-box_SF"/>
    <property type="match status" value="1"/>
</dbReference>
<proteinExistence type="predicted"/>
<accession>A0A9P4GC74</accession>
<dbReference type="EMBL" id="ML976617">
    <property type="protein sequence ID" value="KAF1842742.1"/>
    <property type="molecule type" value="Genomic_DNA"/>
</dbReference>
<protein>
    <recommendedName>
        <fullName evidence="1">F-box domain-containing protein</fullName>
    </recommendedName>
</protein>